<keyword evidence="9" id="KW-0460">Magnesium</keyword>
<dbReference type="NCBIfam" id="NF009874">
    <property type="entry name" value="PRK13337.1"/>
    <property type="match status" value="1"/>
</dbReference>
<keyword evidence="4" id="KW-0808">Transferase</keyword>
<dbReference type="SMART" id="SM00046">
    <property type="entry name" value="DAGKc"/>
    <property type="match status" value="1"/>
</dbReference>
<dbReference type="Gene3D" id="2.60.200.40">
    <property type="match status" value="1"/>
</dbReference>
<evidence type="ECO:0000256" key="3">
    <source>
        <dbReference type="ARBA" id="ARBA00022516"/>
    </source>
</evidence>
<evidence type="ECO:0000313" key="15">
    <source>
        <dbReference type="Proteomes" id="UP000309673"/>
    </source>
</evidence>
<dbReference type="GO" id="GO:0005524">
    <property type="term" value="F:ATP binding"/>
    <property type="evidence" value="ECO:0007669"/>
    <property type="project" value="UniProtKB-KW"/>
</dbReference>
<dbReference type="Pfam" id="PF19279">
    <property type="entry name" value="YegS_C"/>
    <property type="match status" value="1"/>
</dbReference>
<dbReference type="Proteomes" id="UP000309673">
    <property type="component" value="Unassembled WGS sequence"/>
</dbReference>
<keyword evidence="7 14" id="KW-0418">Kinase</keyword>
<keyword evidence="10" id="KW-0443">Lipid metabolism</keyword>
<dbReference type="InterPro" id="IPR001206">
    <property type="entry name" value="Diacylglycerol_kinase_cat_dom"/>
</dbReference>
<sequence length="323" mass="35600">MRGFRLERIRARLIYNPTSGREEVRRRLPDILQKLERGGIETSCHATEGEGDAARAASLAVEHGFDMVIAAGGDGTLNEVVSGLSGHERRPALGILPLGTTNDFARAHGIPRQWSDACDLITRRFTRSVDVGKADEKYFINIAGGGSLTELTYEVPSKLKTMVGQLAYYMKGLEKITNLHPVRMKITADGVGEFDEEMMLFLIANSNSVAGFDRLAPDASTNDGVFDVLALRKCNLGEFIRLATMVMRGERVLQDPKTIYFQSSHIIVESEDRVQLNLDGEFGGTLPCTFSLLPSHLQVIMDEQGVSSYRHGNGNLRSVQPDE</sequence>
<evidence type="ECO:0000256" key="12">
    <source>
        <dbReference type="ARBA" id="ARBA00023264"/>
    </source>
</evidence>
<protein>
    <submittedName>
        <fullName evidence="14">Diacylglycerol kinase</fullName>
    </submittedName>
</protein>
<dbReference type="InterPro" id="IPR045540">
    <property type="entry name" value="YegS/DAGK_C"/>
</dbReference>
<comment type="similarity">
    <text evidence="2">Belongs to the diacylglycerol/lipid kinase family.</text>
</comment>
<dbReference type="SUPFAM" id="SSF111331">
    <property type="entry name" value="NAD kinase/diacylglycerol kinase-like"/>
    <property type="match status" value="1"/>
</dbReference>
<evidence type="ECO:0000256" key="2">
    <source>
        <dbReference type="ARBA" id="ARBA00005983"/>
    </source>
</evidence>
<dbReference type="OrthoDB" id="142078at2"/>
<comment type="cofactor">
    <cofactor evidence="1">
        <name>Mg(2+)</name>
        <dbReference type="ChEBI" id="CHEBI:18420"/>
    </cofactor>
</comment>
<evidence type="ECO:0000256" key="10">
    <source>
        <dbReference type="ARBA" id="ARBA00023098"/>
    </source>
</evidence>
<dbReference type="Gene3D" id="3.40.50.10330">
    <property type="entry name" value="Probable inorganic polyphosphate/atp-NAD kinase, domain 1"/>
    <property type="match status" value="1"/>
</dbReference>
<evidence type="ECO:0000256" key="5">
    <source>
        <dbReference type="ARBA" id="ARBA00022723"/>
    </source>
</evidence>
<evidence type="ECO:0000256" key="9">
    <source>
        <dbReference type="ARBA" id="ARBA00022842"/>
    </source>
</evidence>
<evidence type="ECO:0000256" key="11">
    <source>
        <dbReference type="ARBA" id="ARBA00023209"/>
    </source>
</evidence>
<gene>
    <name evidence="14" type="ORF">E5161_10165</name>
</gene>
<evidence type="ECO:0000256" key="6">
    <source>
        <dbReference type="ARBA" id="ARBA00022741"/>
    </source>
</evidence>
<dbReference type="PANTHER" id="PTHR12358:SF106">
    <property type="entry name" value="LIPID KINASE YEGS"/>
    <property type="match status" value="1"/>
</dbReference>
<evidence type="ECO:0000256" key="1">
    <source>
        <dbReference type="ARBA" id="ARBA00001946"/>
    </source>
</evidence>
<proteinExistence type="inferred from homology"/>
<accession>A0A4U0FG56</accession>
<dbReference type="PANTHER" id="PTHR12358">
    <property type="entry name" value="SPHINGOSINE KINASE"/>
    <property type="match status" value="1"/>
</dbReference>
<evidence type="ECO:0000259" key="13">
    <source>
        <dbReference type="PROSITE" id="PS50146"/>
    </source>
</evidence>
<keyword evidence="3" id="KW-0444">Lipid biosynthesis</keyword>
<reference evidence="14 15" key="1">
    <citation type="submission" date="2019-04" db="EMBL/GenBank/DDBJ databases">
        <title>Cohnella sp. nov., isolated from soil.</title>
        <authorList>
            <person name="Kim W."/>
        </authorList>
    </citation>
    <scope>NUCLEOTIDE SEQUENCE [LARGE SCALE GENOMIC DNA]</scope>
    <source>
        <strain evidence="14 15">CAU 1483</strain>
    </source>
</reference>
<feature type="domain" description="DAGKc" evidence="13">
    <location>
        <begin position="6"/>
        <end position="138"/>
    </location>
</feature>
<dbReference type="PROSITE" id="PS50146">
    <property type="entry name" value="DAGK"/>
    <property type="match status" value="1"/>
</dbReference>
<dbReference type="GO" id="GO:0004143">
    <property type="term" value="F:ATP-dependent diacylglycerol kinase activity"/>
    <property type="evidence" value="ECO:0007669"/>
    <property type="project" value="TreeGrafter"/>
</dbReference>
<dbReference type="GO" id="GO:0046872">
    <property type="term" value="F:metal ion binding"/>
    <property type="evidence" value="ECO:0007669"/>
    <property type="project" value="UniProtKB-KW"/>
</dbReference>
<dbReference type="GO" id="GO:0005886">
    <property type="term" value="C:plasma membrane"/>
    <property type="evidence" value="ECO:0007669"/>
    <property type="project" value="TreeGrafter"/>
</dbReference>
<keyword evidence="8" id="KW-0067">ATP-binding</keyword>
<dbReference type="InterPro" id="IPR050187">
    <property type="entry name" value="Lipid_Phosphate_FormReg"/>
</dbReference>
<keyword evidence="15" id="KW-1185">Reference proteome</keyword>
<dbReference type="EMBL" id="SUPK01000004">
    <property type="protein sequence ID" value="TJY42352.1"/>
    <property type="molecule type" value="Genomic_DNA"/>
</dbReference>
<dbReference type="NCBIfam" id="TIGR00147">
    <property type="entry name" value="YegS/Rv2252/BmrU family lipid kinase"/>
    <property type="match status" value="1"/>
</dbReference>
<dbReference type="InterPro" id="IPR005218">
    <property type="entry name" value="Diacylglycerol/lipid_kinase"/>
</dbReference>
<dbReference type="Pfam" id="PF00781">
    <property type="entry name" value="DAGK_cat"/>
    <property type="match status" value="1"/>
</dbReference>
<keyword evidence="5" id="KW-0479">Metal-binding</keyword>
<keyword evidence="6" id="KW-0547">Nucleotide-binding</keyword>
<evidence type="ECO:0000256" key="7">
    <source>
        <dbReference type="ARBA" id="ARBA00022777"/>
    </source>
</evidence>
<dbReference type="InterPro" id="IPR017438">
    <property type="entry name" value="ATP-NAD_kinase_N"/>
</dbReference>
<evidence type="ECO:0000256" key="4">
    <source>
        <dbReference type="ARBA" id="ARBA00022679"/>
    </source>
</evidence>
<comment type="caution">
    <text evidence="14">The sequence shown here is derived from an EMBL/GenBank/DDBJ whole genome shotgun (WGS) entry which is preliminary data.</text>
</comment>
<organism evidence="14 15">
    <name type="scientific">Cohnella pontilimi</name>
    <dbReference type="NCBI Taxonomy" id="2564100"/>
    <lineage>
        <taxon>Bacteria</taxon>
        <taxon>Bacillati</taxon>
        <taxon>Bacillota</taxon>
        <taxon>Bacilli</taxon>
        <taxon>Bacillales</taxon>
        <taxon>Paenibacillaceae</taxon>
        <taxon>Cohnella</taxon>
    </lineage>
</organism>
<evidence type="ECO:0000313" key="14">
    <source>
        <dbReference type="EMBL" id="TJY42352.1"/>
    </source>
</evidence>
<keyword evidence="12" id="KW-1208">Phospholipid metabolism</keyword>
<name>A0A4U0FG56_9BACL</name>
<dbReference type="AlphaFoldDB" id="A0A4U0FG56"/>
<evidence type="ECO:0000256" key="8">
    <source>
        <dbReference type="ARBA" id="ARBA00022840"/>
    </source>
</evidence>
<dbReference type="GO" id="GO:0008654">
    <property type="term" value="P:phospholipid biosynthetic process"/>
    <property type="evidence" value="ECO:0007669"/>
    <property type="project" value="UniProtKB-KW"/>
</dbReference>
<dbReference type="InterPro" id="IPR016064">
    <property type="entry name" value="NAD/diacylglycerol_kinase_sf"/>
</dbReference>
<keyword evidence="11" id="KW-0594">Phospholipid biosynthesis</keyword>